<reference evidence="2" key="1">
    <citation type="submission" date="2022-02" db="EMBL/GenBank/DDBJ databases">
        <title>Atlantic sturgeon de novo genome assembly.</title>
        <authorList>
            <person name="Stock M."/>
            <person name="Klopp C."/>
            <person name="Guiguen Y."/>
            <person name="Cabau C."/>
            <person name="Parinello H."/>
            <person name="Santidrian Yebra-Pimentel E."/>
            <person name="Kuhl H."/>
            <person name="Dirks R.P."/>
            <person name="Guessner J."/>
            <person name="Wuertz S."/>
            <person name="Du K."/>
            <person name="Schartl M."/>
        </authorList>
    </citation>
    <scope>NUCLEOTIDE SEQUENCE</scope>
    <source>
        <strain evidence="2">STURGEONOMICS-FGT-2020</strain>
        <tissue evidence="2">Whole blood</tissue>
    </source>
</reference>
<sequence>MRKWEKGRDRKLQKNLDSSEEELEELEEQMRQKKKKTVTNCALTSSKNILARYKNAQNNQEKSSHKEGGQDTEKDRRIQHLEEENVSLRHAVRMLKGLPESISTLEALLKEAEQWRKQGPQRDSSPSPSQGLSSLVRAVALSLLQPSNEEPDRARPSESLAFITQSLRDRCSKVSAVKYSCVVQWLKTQACNQEVPGSNPTSATDSLCDPEQVT</sequence>
<feature type="compositionally biased region" description="Polar residues" evidence="1">
    <location>
        <begin position="193"/>
        <end position="205"/>
    </location>
</feature>
<comment type="caution">
    <text evidence="2">The sequence shown here is derived from an EMBL/GenBank/DDBJ whole genome shotgun (WGS) entry which is preliminary data.</text>
</comment>
<feature type="compositionally biased region" description="Acidic residues" evidence="1">
    <location>
        <begin position="18"/>
        <end position="27"/>
    </location>
</feature>
<keyword evidence="3" id="KW-1185">Reference proteome</keyword>
<feature type="region of interest" description="Disordered" evidence="1">
    <location>
        <begin position="1"/>
        <end position="75"/>
    </location>
</feature>
<evidence type="ECO:0000313" key="3">
    <source>
        <dbReference type="Proteomes" id="UP001230051"/>
    </source>
</evidence>
<dbReference type="Proteomes" id="UP001230051">
    <property type="component" value="Unassembled WGS sequence"/>
</dbReference>
<evidence type="ECO:0000256" key="1">
    <source>
        <dbReference type="SAM" id="MobiDB-lite"/>
    </source>
</evidence>
<gene>
    <name evidence="2" type="ORF">AOXY_G2310</name>
</gene>
<dbReference type="AlphaFoldDB" id="A0AAD8GIK8"/>
<dbReference type="EMBL" id="JAGXEW010000002">
    <property type="protein sequence ID" value="KAK1174741.1"/>
    <property type="molecule type" value="Genomic_DNA"/>
</dbReference>
<protein>
    <submittedName>
        <fullName evidence="2">Uncharacterized protein</fullName>
    </submittedName>
</protein>
<accession>A0AAD8GIK8</accession>
<feature type="compositionally biased region" description="Basic and acidic residues" evidence="1">
    <location>
        <begin position="1"/>
        <end position="14"/>
    </location>
</feature>
<name>A0AAD8GIK8_ACIOX</name>
<feature type="compositionally biased region" description="Basic and acidic residues" evidence="1">
    <location>
        <begin position="62"/>
        <end position="75"/>
    </location>
</feature>
<feature type="region of interest" description="Disordered" evidence="1">
    <location>
        <begin position="193"/>
        <end position="214"/>
    </location>
</feature>
<organism evidence="2 3">
    <name type="scientific">Acipenser oxyrinchus oxyrinchus</name>
    <dbReference type="NCBI Taxonomy" id="40147"/>
    <lineage>
        <taxon>Eukaryota</taxon>
        <taxon>Metazoa</taxon>
        <taxon>Chordata</taxon>
        <taxon>Craniata</taxon>
        <taxon>Vertebrata</taxon>
        <taxon>Euteleostomi</taxon>
        <taxon>Actinopterygii</taxon>
        <taxon>Chondrostei</taxon>
        <taxon>Acipenseriformes</taxon>
        <taxon>Acipenseridae</taxon>
        <taxon>Acipenser</taxon>
    </lineage>
</organism>
<proteinExistence type="predicted"/>
<evidence type="ECO:0000313" key="2">
    <source>
        <dbReference type="EMBL" id="KAK1174741.1"/>
    </source>
</evidence>
<feature type="compositionally biased region" description="Polar residues" evidence="1">
    <location>
        <begin position="38"/>
        <end position="48"/>
    </location>
</feature>